<reference evidence="1 2" key="1">
    <citation type="submission" date="2021-03" db="EMBL/GenBank/DDBJ databases">
        <title>Genomic Encyclopedia of Type Strains, Phase IV (KMG-IV): sequencing the most valuable type-strain genomes for metagenomic binning, comparative biology and taxonomic classification.</title>
        <authorList>
            <person name="Goeker M."/>
        </authorList>
    </citation>
    <scope>NUCLEOTIDE SEQUENCE [LARGE SCALE GENOMIC DNA]</scope>
    <source>
        <strain evidence="1 2">DSM 26427</strain>
    </source>
</reference>
<organism evidence="1 2">
    <name type="scientific">Rhizobium herbae</name>
    <dbReference type="NCBI Taxonomy" id="508661"/>
    <lineage>
        <taxon>Bacteria</taxon>
        <taxon>Pseudomonadati</taxon>
        <taxon>Pseudomonadota</taxon>
        <taxon>Alphaproteobacteria</taxon>
        <taxon>Hyphomicrobiales</taxon>
        <taxon>Rhizobiaceae</taxon>
        <taxon>Rhizobium/Agrobacterium group</taxon>
        <taxon>Rhizobium</taxon>
    </lineage>
</organism>
<proteinExistence type="predicted"/>
<accession>A0ABS4ELR5</accession>
<keyword evidence="2" id="KW-1185">Reference proteome</keyword>
<dbReference type="Proteomes" id="UP000823786">
    <property type="component" value="Unassembled WGS sequence"/>
</dbReference>
<dbReference type="EMBL" id="JAGGJV010000004">
    <property type="protein sequence ID" value="MBP1858858.1"/>
    <property type="molecule type" value="Genomic_DNA"/>
</dbReference>
<protein>
    <submittedName>
        <fullName evidence="1">Uncharacterized protein</fullName>
    </submittedName>
</protein>
<name>A0ABS4ELR5_9HYPH</name>
<evidence type="ECO:0000313" key="1">
    <source>
        <dbReference type="EMBL" id="MBP1858858.1"/>
    </source>
</evidence>
<dbReference type="RefSeq" id="WP_209852324.1">
    <property type="nucleotide sequence ID" value="NZ_JAGGJV010000004.1"/>
</dbReference>
<sequence>MKARRIPLGLLYIATLVLLIVLIPLIQLLGPHASAMMHRQSSAMALRLDKMKL</sequence>
<gene>
    <name evidence="1" type="ORF">J2Z75_002370</name>
</gene>
<comment type="caution">
    <text evidence="1">The sequence shown here is derived from an EMBL/GenBank/DDBJ whole genome shotgun (WGS) entry which is preliminary data.</text>
</comment>
<evidence type="ECO:0000313" key="2">
    <source>
        <dbReference type="Proteomes" id="UP000823786"/>
    </source>
</evidence>